<dbReference type="EMBL" id="MFNE01000035">
    <property type="protein sequence ID" value="OGG94773.1"/>
    <property type="molecule type" value="Genomic_DNA"/>
</dbReference>
<protein>
    <recommendedName>
        <fullName evidence="3">Prevent-host-death protein</fullName>
    </recommendedName>
</protein>
<evidence type="ECO:0000313" key="2">
    <source>
        <dbReference type="Proteomes" id="UP000178449"/>
    </source>
</evidence>
<evidence type="ECO:0000313" key="1">
    <source>
        <dbReference type="EMBL" id="OGG94773.1"/>
    </source>
</evidence>
<gene>
    <name evidence="1" type="ORF">A2527_06130</name>
</gene>
<accession>A0A1F6G9J1</accession>
<dbReference type="STRING" id="1817772.A2527_06130"/>
<proteinExistence type="predicted"/>
<organism evidence="1 2">
    <name type="scientific">Candidatus Lambdaproteobacteria bacterium RIFOXYD2_FULL_50_16</name>
    <dbReference type="NCBI Taxonomy" id="1817772"/>
    <lineage>
        <taxon>Bacteria</taxon>
        <taxon>Pseudomonadati</taxon>
        <taxon>Pseudomonadota</taxon>
        <taxon>Candidatus Lambdaproteobacteria</taxon>
    </lineage>
</organism>
<reference evidence="1 2" key="1">
    <citation type="journal article" date="2016" name="Nat. Commun.">
        <title>Thousands of microbial genomes shed light on interconnected biogeochemical processes in an aquifer system.</title>
        <authorList>
            <person name="Anantharaman K."/>
            <person name="Brown C.T."/>
            <person name="Hug L.A."/>
            <person name="Sharon I."/>
            <person name="Castelle C.J."/>
            <person name="Probst A.J."/>
            <person name="Thomas B.C."/>
            <person name="Singh A."/>
            <person name="Wilkins M.J."/>
            <person name="Karaoz U."/>
            <person name="Brodie E.L."/>
            <person name="Williams K.H."/>
            <person name="Hubbard S.S."/>
            <person name="Banfield J.F."/>
        </authorList>
    </citation>
    <scope>NUCLEOTIDE SEQUENCE [LARGE SCALE GENOMIC DNA]</scope>
</reference>
<name>A0A1F6G9J1_9PROT</name>
<dbReference type="Proteomes" id="UP000178449">
    <property type="component" value="Unassembled WGS sequence"/>
</dbReference>
<sequence length="71" mass="8234">MANEVEIIEKNGEPVKVLVPVSEYRILLQNFRIQSAMNAQQEMIKYQQNPSTFELTSLEDVEKELFSNDSE</sequence>
<evidence type="ECO:0008006" key="3">
    <source>
        <dbReference type="Google" id="ProtNLM"/>
    </source>
</evidence>
<comment type="caution">
    <text evidence="1">The sequence shown here is derived from an EMBL/GenBank/DDBJ whole genome shotgun (WGS) entry which is preliminary data.</text>
</comment>
<dbReference type="AlphaFoldDB" id="A0A1F6G9J1"/>